<protein>
    <submittedName>
        <fullName evidence="2">MoaD/ThiS family protein</fullName>
    </submittedName>
</protein>
<comment type="caution">
    <text evidence="2">The sequence shown here is derived from an EMBL/GenBank/DDBJ whole genome shotgun (WGS) entry which is preliminary data.</text>
</comment>
<accession>A0A7C4JKK6</accession>
<dbReference type="EMBL" id="DTBD01000084">
    <property type="protein sequence ID" value="HGQ65277.1"/>
    <property type="molecule type" value="Genomic_DNA"/>
</dbReference>
<proteinExistence type="predicted"/>
<dbReference type="AlphaFoldDB" id="A0A7C4JKK6"/>
<evidence type="ECO:0000313" key="1">
    <source>
        <dbReference type="EMBL" id="HGQ36542.1"/>
    </source>
</evidence>
<organism evidence="2">
    <name type="scientific">Ignisphaera aggregans</name>
    <dbReference type="NCBI Taxonomy" id="334771"/>
    <lineage>
        <taxon>Archaea</taxon>
        <taxon>Thermoproteota</taxon>
        <taxon>Thermoprotei</taxon>
        <taxon>Desulfurococcales</taxon>
        <taxon>Desulfurococcaceae</taxon>
        <taxon>Ignisphaera</taxon>
    </lineage>
</organism>
<sequence>MVKVKFLGHIRTRFGLSEIEVPISSEESLMTFLDKLSNLYPELQPVIENIKESSSEYLILINGIDVNVHGDVNKVEIKNGDEVIFLPIVHGGIG</sequence>
<reference evidence="2" key="1">
    <citation type="journal article" date="2020" name="mSystems">
        <title>Genome- and Community-Level Interaction Insights into Carbon Utilization and Element Cycling Functions of Hydrothermarchaeota in Hydrothermal Sediment.</title>
        <authorList>
            <person name="Zhou Z."/>
            <person name="Liu Y."/>
            <person name="Xu W."/>
            <person name="Pan J."/>
            <person name="Luo Z.H."/>
            <person name="Li M."/>
        </authorList>
    </citation>
    <scope>NUCLEOTIDE SEQUENCE [LARGE SCALE GENOMIC DNA]</scope>
    <source>
        <strain evidence="2">SpSt-637</strain>
        <strain evidence="1">SpSt-667</strain>
    </source>
</reference>
<gene>
    <name evidence="2" type="ORF">ENU08_08560</name>
    <name evidence="1" type="ORF">ENU41_07735</name>
</gene>
<name>A0A7C4JKK6_9CREN</name>
<dbReference type="SUPFAM" id="SSF54285">
    <property type="entry name" value="MoaD/ThiS"/>
    <property type="match status" value="1"/>
</dbReference>
<evidence type="ECO:0000313" key="2">
    <source>
        <dbReference type="EMBL" id="HGQ65277.1"/>
    </source>
</evidence>
<dbReference type="Pfam" id="PF02597">
    <property type="entry name" value="ThiS"/>
    <property type="match status" value="1"/>
</dbReference>
<dbReference type="EMBL" id="DTCK01000041">
    <property type="protein sequence ID" value="HGQ36542.1"/>
    <property type="molecule type" value="Genomic_DNA"/>
</dbReference>
<dbReference type="InterPro" id="IPR016155">
    <property type="entry name" value="Mopterin_synth/thiamin_S_b"/>
</dbReference>
<dbReference type="InterPro" id="IPR012675">
    <property type="entry name" value="Beta-grasp_dom_sf"/>
</dbReference>
<dbReference type="CDD" id="cd17040">
    <property type="entry name" value="Ubl_MoaD_like"/>
    <property type="match status" value="1"/>
</dbReference>
<dbReference type="InterPro" id="IPR003749">
    <property type="entry name" value="ThiS/MoaD-like"/>
</dbReference>
<dbReference type="Gene3D" id="3.10.20.30">
    <property type="match status" value="1"/>
</dbReference>